<evidence type="ECO:0000256" key="3">
    <source>
        <dbReference type="ARBA" id="ARBA00022723"/>
    </source>
</evidence>
<evidence type="ECO:0000256" key="5">
    <source>
        <dbReference type="ARBA" id="ARBA00022833"/>
    </source>
</evidence>
<comment type="similarity">
    <text evidence="1">Belongs to the peptidase M16 family.</text>
</comment>
<dbReference type="OrthoDB" id="952271at2759"/>
<keyword evidence="2" id="KW-0645">Protease</keyword>
<dbReference type="AlphaFoldDB" id="A0A8N1S7L0"/>
<feature type="domain" description="Peptidase M16 C-terminal" evidence="7">
    <location>
        <begin position="2"/>
        <end position="100"/>
    </location>
</feature>
<dbReference type="GO" id="GO:0008237">
    <property type="term" value="F:metallopeptidase activity"/>
    <property type="evidence" value="ECO:0007669"/>
    <property type="project" value="UniProtKB-KW"/>
</dbReference>
<evidence type="ECO:0000256" key="6">
    <source>
        <dbReference type="ARBA" id="ARBA00023049"/>
    </source>
</evidence>
<dbReference type="Pfam" id="PF05193">
    <property type="entry name" value="Peptidase_M16_C"/>
    <property type="match status" value="1"/>
</dbReference>
<dbReference type="GeneID" id="105426982"/>
<dbReference type="InterPro" id="IPR011249">
    <property type="entry name" value="Metalloenz_LuxS/M16"/>
</dbReference>
<dbReference type="PANTHER" id="PTHR43690">
    <property type="entry name" value="NARDILYSIN"/>
    <property type="match status" value="1"/>
</dbReference>
<dbReference type="InterPro" id="IPR007863">
    <property type="entry name" value="Peptidase_M16_C"/>
</dbReference>
<keyword evidence="4" id="KW-0378">Hydrolase</keyword>
<reference evidence="10" key="1">
    <citation type="submission" date="2025-08" db="UniProtKB">
        <authorList>
            <consortium name="RefSeq"/>
        </authorList>
    </citation>
    <scope>IDENTIFICATION</scope>
</reference>
<accession>A0A8N1S7L0</accession>
<keyword evidence="6" id="KW-0482">Metalloprotease</keyword>
<evidence type="ECO:0000256" key="2">
    <source>
        <dbReference type="ARBA" id="ARBA00022670"/>
    </source>
</evidence>
<dbReference type="PANTHER" id="PTHR43690:SF18">
    <property type="entry name" value="INSULIN-DEGRADING ENZYME-RELATED"/>
    <property type="match status" value="1"/>
</dbReference>
<evidence type="ECO:0000256" key="4">
    <source>
        <dbReference type="ARBA" id="ARBA00022801"/>
    </source>
</evidence>
<dbReference type="FunFam" id="3.30.830.10:FF:000005">
    <property type="entry name" value="nardilysin isoform X1"/>
    <property type="match status" value="1"/>
</dbReference>
<dbReference type="SUPFAM" id="SSF63411">
    <property type="entry name" value="LuxS/MPP-like metallohydrolase"/>
    <property type="match status" value="2"/>
</dbReference>
<sequence>MPSQRDFYKSKPHQYISWIIGHEGKGSLISYLRKKMWSLDITSGNSESDFEHNSMYALWKLNLILSYEGHQHLEEVLDAIFSYINLLKQEGPQKRIYDEIYKIEENKFRFADEEDPADYVEDLCESMHFYPSHDYITGNELYFEYNPEAIQKCLDYLVPEKANIMIFNEEFDCLELDKVEPWFKTKYTDIEIPSEWIERWKFIKPLPDFHLPLENTFLTSDFSLIPISADVPKYPIKLHNDHISEIWYRPDPKFRLPECYMNFHFVSSLGLQSPKNTALIEMYCNVLKLLLVEELYPAIAAGFDYNISDSEKGITIKMNGFNEKLPLLLMTIAKYMVNYSTLVTKDLFEIVKVQQLKTYYNTFIKPGKLVRYY</sequence>
<dbReference type="GO" id="GO:0006508">
    <property type="term" value="P:proteolysis"/>
    <property type="evidence" value="ECO:0007669"/>
    <property type="project" value="UniProtKB-KW"/>
</dbReference>
<proteinExistence type="inferred from homology"/>
<evidence type="ECO:0000259" key="7">
    <source>
        <dbReference type="Pfam" id="PF05193"/>
    </source>
</evidence>
<keyword evidence="3" id="KW-0479">Metal-binding</keyword>
<feature type="domain" description="Peptidase M16 middle/third" evidence="8">
    <location>
        <begin position="108"/>
        <end position="373"/>
    </location>
</feature>
<dbReference type="GO" id="GO:0046872">
    <property type="term" value="F:metal ion binding"/>
    <property type="evidence" value="ECO:0007669"/>
    <property type="project" value="UniProtKB-KW"/>
</dbReference>
<dbReference type="Gene3D" id="3.30.830.10">
    <property type="entry name" value="Metalloenzyme, LuxS/M16 peptidase-like"/>
    <property type="match status" value="2"/>
</dbReference>
<dbReference type="InterPro" id="IPR050626">
    <property type="entry name" value="Peptidase_M16"/>
</dbReference>
<name>A0A8N1S7L0_9HYME</name>
<gene>
    <name evidence="10" type="primary">LOC105426982</name>
</gene>
<evidence type="ECO:0000259" key="8">
    <source>
        <dbReference type="Pfam" id="PF16187"/>
    </source>
</evidence>
<dbReference type="RefSeq" id="XP_025073988.1">
    <property type="nucleotide sequence ID" value="XM_025218203.1"/>
</dbReference>
<keyword evidence="9" id="KW-1185">Reference proteome</keyword>
<evidence type="ECO:0000313" key="10">
    <source>
        <dbReference type="RefSeq" id="XP_025073988.1"/>
    </source>
</evidence>
<dbReference type="InterPro" id="IPR032632">
    <property type="entry name" value="Peptidase_M16_M"/>
</dbReference>
<dbReference type="Proteomes" id="UP000504615">
    <property type="component" value="Unplaced"/>
</dbReference>
<protein>
    <submittedName>
        <fullName evidence="10">Nardilysin-like</fullName>
    </submittedName>
</protein>
<organism evidence="9 10">
    <name type="scientific">Pogonomyrmex barbatus</name>
    <name type="common">red harvester ant</name>
    <dbReference type="NCBI Taxonomy" id="144034"/>
    <lineage>
        <taxon>Eukaryota</taxon>
        <taxon>Metazoa</taxon>
        <taxon>Ecdysozoa</taxon>
        <taxon>Arthropoda</taxon>
        <taxon>Hexapoda</taxon>
        <taxon>Insecta</taxon>
        <taxon>Pterygota</taxon>
        <taxon>Neoptera</taxon>
        <taxon>Endopterygota</taxon>
        <taxon>Hymenoptera</taxon>
        <taxon>Apocrita</taxon>
        <taxon>Aculeata</taxon>
        <taxon>Formicoidea</taxon>
        <taxon>Formicidae</taxon>
        <taxon>Myrmicinae</taxon>
        <taxon>Pogonomyrmex</taxon>
    </lineage>
</organism>
<dbReference type="Pfam" id="PF16187">
    <property type="entry name" value="Peptidase_M16_M"/>
    <property type="match status" value="1"/>
</dbReference>
<keyword evidence="5" id="KW-0862">Zinc</keyword>
<evidence type="ECO:0000256" key="1">
    <source>
        <dbReference type="ARBA" id="ARBA00007261"/>
    </source>
</evidence>
<evidence type="ECO:0000313" key="9">
    <source>
        <dbReference type="Proteomes" id="UP000504615"/>
    </source>
</evidence>